<evidence type="ECO:0000256" key="3">
    <source>
        <dbReference type="ARBA" id="ARBA00023295"/>
    </source>
</evidence>
<keyword evidence="2 5" id="KW-0378">Hydrolase</keyword>
<dbReference type="Pfam" id="PF22422">
    <property type="entry name" value="MGH1-like_GH"/>
    <property type="match status" value="1"/>
</dbReference>
<dbReference type="EC" id="3.2.1.28" evidence="5"/>
<dbReference type="InterPro" id="IPR054491">
    <property type="entry name" value="MGH1-like_GH"/>
</dbReference>
<dbReference type="PANTHER" id="PTHR10412">
    <property type="entry name" value="MANNOSYL-OLIGOSACCHARIDE GLUCOSIDASE"/>
    <property type="match status" value="1"/>
</dbReference>
<evidence type="ECO:0000313" key="5">
    <source>
        <dbReference type="EMBL" id="CAH0997749.1"/>
    </source>
</evidence>
<dbReference type="SUPFAM" id="SSF48208">
    <property type="entry name" value="Six-hairpin glycosidases"/>
    <property type="match status" value="1"/>
</dbReference>
<keyword evidence="3 5" id="KW-0326">Glycosidase</keyword>
<evidence type="ECO:0000256" key="1">
    <source>
        <dbReference type="ARBA" id="ARBA00010833"/>
    </source>
</evidence>
<dbReference type="EMBL" id="CAKLPY010000005">
    <property type="protein sequence ID" value="CAH0997749.1"/>
    <property type="molecule type" value="Genomic_DNA"/>
</dbReference>
<organism evidence="5 6">
    <name type="scientific">Emticicia aquatica</name>
    <dbReference type="NCBI Taxonomy" id="1681835"/>
    <lineage>
        <taxon>Bacteria</taxon>
        <taxon>Pseudomonadati</taxon>
        <taxon>Bacteroidota</taxon>
        <taxon>Cytophagia</taxon>
        <taxon>Cytophagales</taxon>
        <taxon>Leadbetterellaceae</taxon>
        <taxon>Emticicia</taxon>
    </lineage>
</organism>
<dbReference type="InterPro" id="IPR004888">
    <property type="entry name" value="Glycoside_hydrolase_63"/>
</dbReference>
<evidence type="ECO:0000256" key="2">
    <source>
        <dbReference type="ARBA" id="ARBA00022801"/>
    </source>
</evidence>
<sequence length="447" mass="51898">MNKLANLEKTTDSKTLIQHCKDVLNQNWRDGFTVPSSNLYPFQWLWDSGFIAMGWSFIDMERARQEIKTLLAAQWSNGFLPHIIFHDDSAEKQYFPGADFQGAYTNAFAPKHVKTSGITQPPVLGFVLEYLFEKEYDLALHKEFYVNAIQSIVHFHEYLYLNRDPYNEGLVYIRHNWESGTDNSAAWDSIWKTYTPPTYDVQRKDTSHVNQAQRPTKKDYNYYLHLIELSKQCEYDEKKMFEELPFLVQDPLFNSLLVASNESLVRMAIELNMPEVAQKCSSWLTKTSLSINEKLYDEKLGLYGYYDLKNNRFISIATSMGFSPLFAGIVPQERALRMTKIIEGVDFQGTDLDGYLCPSLAYTDPEFDAKRYWRGPVWLNINWLLYKGFTNYGFKNIADKIKNDSITLVAQNGFYEYFSPIPTENEQNGFGGQNFSWTAAMLLDMLN</sequence>
<dbReference type="InterPro" id="IPR012341">
    <property type="entry name" value="6hp_glycosidase-like_sf"/>
</dbReference>
<dbReference type="Gene3D" id="1.50.10.10">
    <property type="match status" value="1"/>
</dbReference>
<reference evidence="5" key="1">
    <citation type="submission" date="2021-12" db="EMBL/GenBank/DDBJ databases">
        <authorList>
            <person name="Rodrigo-Torres L."/>
            <person name="Arahal R. D."/>
            <person name="Lucena T."/>
        </authorList>
    </citation>
    <scope>NUCLEOTIDE SEQUENCE</scope>
    <source>
        <strain evidence="5">CECT 8858</strain>
    </source>
</reference>
<evidence type="ECO:0000313" key="6">
    <source>
        <dbReference type="Proteomes" id="UP000837932"/>
    </source>
</evidence>
<gene>
    <name evidence="5" type="primary">treA_2</name>
    <name evidence="5" type="ORF">EMA8858_03883</name>
</gene>
<evidence type="ECO:0000259" key="4">
    <source>
        <dbReference type="Pfam" id="PF22422"/>
    </source>
</evidence>
<dbReference type="RefSeq" id="WP_238808557.1">
    <property type="nucleotide sequence ID" value="NZ_CAKLPY010000005.1"/>
</dbReference>
<dbReference type="PANTHER" id="PTHR10412:SF11">
    <property type="entry name" value="MANNOSYL-OLIGOSACCHARIDE GLUCOSIDASE"/>
    <property type="match status" value="1"/>
</dbReference>
<protein>
    <submittedName>
        <fullName evidence="5">Periplasmic trehalase</fullName>
        <ecNumber evidence="5">3.2.1.28</ecNumber>
    </submittedName>
</protein>
<keyword evidence="6" id="KW-1185">Reference proteome</keyword>
<dbReference type="Proteomes" id="UP000837932">
    <property type="component" value="Unassembled WGS sequence"/>
</dbReference>
<accession>A0ABN8F1P6</accession>
<comment type="caution">
    <text evidence="5">The sequence shown here is derived from an EMBL/GenBank/DDBJ whole genome shotgun (WGS) entry which is preliminary data.</text>
</comment>
<comment type="similarity">
    <text evidence="1">Belongs to the glycosyl hydrolase 63 family.</text>
</comment>
<feature type="domain" description="Mannosylglycerate hydrolase MGH1-like glycoside hydrolase" evidence="4">
    <location>
        <begin position="40"/>
        <end position="438"/>
    </location>
</feature>
<dbReference type="GO" id="GO:0004555">
    <property type="term" value="F:alpha,alpha-trehalase activity"/>
    <property type="evidence" value="ECO:0007669"/>
    <property type="project" value="UniProtKB-EC"/>
</dbReference>
<proteinExistence type="inferred from homology"/>
<dbReference type="InterPro" id="IPR008928">
    <property type="entry name" value="6-hairpin_glycosidase_sf"/>
</dbReference>
<name>A0ABN8F1P6_9BACT</name>